<feature type="binding site" evidence="16">
    <location>
        <position position="308"/>
    </location>
    <ligand>
        <name>Fe cation</name>
        <dbReference type="ChEBI" id="CHEBI:24875"/>
        <label>2</label>
    </ligand>
</feature>
<feature type="transmembrane region" description="Helical" evidence="18">
    <location>
        <begin position="155"/>
        <end position="176"/>
    </location>
</feature>
<evidence type="ECO:0000256" key="8">
    <source>
        <dbReference type="ARBA" id="ARBA00022946"/>
    </source>
</evidence>
<evidence type="ECO:0000256" key="14">
    <source>
        <dbReference type="ARBA" id="ARBA00023136"/>
    </source>
</evidence>
<evidence type="ECO:0000256" key="11">
    <source>
        <dbReference type="ARBA" id="ARBA00023002"/>
    </source>
</evidence>
<evidence type="ECO:0000256" key="1">
    <source>
        <dbReference type="ARBA" id="ARBA00004292"/>
    </source>
</evidence>
<evidence type="ECO:0000256" key="3">
    <source>
        <dbReference type="ARBA" id="ARBA00022448"/>
    </source>
</evidence>
<evidence type="ECO:0000256" key="10">
    <source>
        <dbReference type="ARBA" id="ARBA00022989"/>
    </source>
</evidence>
<evidence type="ECO:0000256" key="4">
    <source>
        <dbReference type="ARBA" id="ARBA00022660"/>
    </source>
</evidence>
<dbReference type="OrthoDB" id="16906at2759"/>
<keyword evidence="14 17" id="KW-0472">Membrane</keyword>
<feature type="binding site" evidence="16">
    <location>
        <position position="202"/>
    </location>
    <ligand>
        <name>Fe cation</name>
        <dbReference type="ChEBI" id="CHEBI:24875"/>
        <label>2</label>
    </ligand>
</feature>
<feature type="binding site" evidence="16">
    <location>
        <position position="202"/>
    </location>
    <ligand>
        <name>Fe cation</name>
        <dbReference type="ChEBI" id="CHEBI:24875"/>
        <label>1</label>
    </ligand>
</feature>
<evidence type="ECO:0000256" key="9">
    <source>
        <dbReference type="ARBA" id="ARBA00022982"/>
    </source>
</evidence>
<dbReference type="GO" id="GO:0010230">
    <property type="term" value="P:alternative respiration"/>
    <property type="evidence" value="ECO:0007669"/>
    <property type="project" value="TreeGrafter"/>
</dbReference>
<evidence type="ECO:0000313" key="20">
    <source>
        <dbReference type="Proteomes" id="UP000800036"/>
    </source>
</evidence>
<dbReference type="InterPro" id="IPR002680">
    <property type="entry name" value="AOX"/>
</dbReference>
<keyword evidence="3" id="KW-0813">Transport</keyword>
<gene>
    <name evidence="19" type="ORF">BU23DRAFT_108014</name>
</gene>
<feature type="binding site" evidence="16">
    <location>
        <position position="308"/>
    </location>
    <ligand>
        <name>Fe cation</name>
        <dbReference type="ChEBI" id="CHEBI:24875"/>
        <label>1</label>
    </ligand>
</feature>
<evidence type="ECO:0000256" key="7">
    <source>
        <dbReference type="ARBA" id="ARBA00022792"/>
    </source>
</evidence>
<name>A0A6A5VSJ6_9PLEO</name>
<feature type="binding site" evidence="16">
    <location>
        <position position="205"/>
    </location>
    <ligand>
        <name>Fe cation</name>
        <dbReference type="ChEBI" id="CHEBI:24875"/>
        <label>1</label>
    </ligand>
</feature>
<keyword evidence="12 16" id="KW-0408">Iron</keyword>
<dbReference type="EMBL" id="ML976657">
    <property type="protein sequence ID" value="KAF1979885.1"/>
    <property type="molecule type" value="Genomic_DNA"/>
</dbReference>
<keyword evidence="11 17" id="KW-0560">Oxidoreductase</keyword>
<dbReference type="PANTHER" id="PTHR31803:SF3">
    <property type="entry name" value="ALTERNATIVE OXIDASE"/>
    <property type="match status" value="1"/>
</dbReference>
<evidence type="ECO:0000256" key="13">
    <source>
        <dbReference type="ARBA" id="ARBA00023128"/>
    </source>
</evidence>
<organism evidence="19 20">
    <name type="scientific">Bimuria novae-zelandiae CBS 107.79</name>
    <dbReference type="NCBI Taxonomy" id="1447943"/>
    <lineage>
        <taxon>Eukaryota</taxon>
        <taxon>Fungi</taxon>
        <taxon>Dikarya</taxon>
        <taxon>Ascomycota</taxon>
        <taxon>Pezizomycotina</taxon>
        <taxon>Dothideomycetes</taxon>
        <taxon>Pleosporomycetidae</taxon>
        <taxon>Pleosporales</taxon>
        <taxon>Massarineae</taxon>
        <taxon>Didymosphaeriaceae</taxon>
        <taxon>Bimuria</taxon>
    </lineage>
</organism>
<dbReference type="InterPro" id="IPR038659">
    <property type="entry name" value="AOX_sf"/>
</dbReference>
<dbReference type="Gene3D" id="1.20.1260.140">
    <property type="entry name" value="Alternative oxidase"/>
    <property type="match status" value="1"/>
</dbReference>
<protein>
    <recommendedName>
        <fullName evidence="17">Alternative oxidase</fullName>
        <ecNumber evidence="17">1.-.-.-</ecNumber>
    </recommendedName>
</protein>
<keyword evidence="20" id="KW-1185">Reference proteome</keyword>
<dbReference type="PANTHER" id="PTHR31803">
    <property type="entry name" value="ALTERNATIVE OXIDASE"/>
    <property type="match status" value="1"/>
</dbReference>
<keyword evidence="10 18" id="KW-1133">Transmembrane helix</keyword>
<dbReference type="Proteomes" id="UP000800036">
    <property type="component" value="Unassembled WGS sequence"/>
</dbReference>
<evidence type="ECO:0000256" key="16">
    <source>
        <dbReference type="PIRSR" id="PIRSR005229-1"/>
    </source>
</evidence>
<keyword evidence="13" id="KW-0496">Mitochondrion</keyword>
<evidence type="ECO:0000256" key="6">
    <source>
        <dbReference type="ARBA" id="ARBA00022723"/>
    </source>
</evidence>
<evidence type="ECO:0000256" key="2">
    <source>
        <dbReference type="ARBA" id="ARBA00008388"/>
    </source>
</evidence>
<evidence type="ECO:0000256" key="15">
    <source>
        <dbReference type="ARBA" id="ARBA00025285"/>
    </source>
</evidence>
<comment type="similarity">
    <text evidence="2 17">Belongs to the alternative oxidase family.</text>
</comment>
<dbReference type="AlphaFoldDB" id="A0A6A5VSJ6"/>
<comment type="cofactor">
    <cofactor evidence="16 17">
        <name>Fe cation</name>
        <dbReference type="ChEBI" id="CHEBI:24875"/>
    </cofactor>
    <text evidence="16 17">Binds 2 iron ions per subunit.</text>
</comment>
<dbReference type="GO" id="GO:0005743">
    <property type="term" value="C:mitochondrial inner membrane"/>
    <property type="evidence" value="ECO:0007669"/>
    <property type="project" value="UniProtKB-SubCell"/>
</dbReference>
<comment type="function">
    <text evidence="15">Catalyzes cyanide-resistant oxygen consumption. May increase respiration when the cytochrome respiratory pathway is restricted, or in response to low temperatures.</text>
</comment>
<proteinExistence type="inferred from homology"/>
<comment type="subcellular location">
    <subcellularLocation>
        <location evidence="1">Mitochondrion inner membrane</location>
        <topology evidence="1">Multi-pass membrane protein</topology>
        <orientation evidence="1">Matrix side</orientation>
    </subcellularLocation>
</comment>
<feature type="binding site" evidence="16">
    <location>
        <position position="311"/>
    </location>
    <ligand>
        <name>Fe cation</name>
        <dbReference type="ChEBI" id="CHEBI:24875"/>
        <label>2</label>
    </ligand>
</feature>
<dbReference type="GO" id="GO:0098803">
    <property type="term" value="C:respiratory chain complex"/>
    <property type="evidence" value="ECO:0007669"/>
    <property type="project" value="UniProtKB-UniRule"/>
</dbReference>
<keyword evidence="8" id="KW-0809">Transit peptide</keyword>
<feature type="binding site" evidence="16">
    <location>
        <position position="163"/>
    </location>
    <ligand>
        <name>Fe cation</name>
        <dbReference type="ChEBI" id="CHEBI:24875"/>
        <label>1</label>
    </ligand>
</feature>
<evidence type="ECO:0000256" key="18">
    <source>
        <dbReference type="SAM" id="Phobius"/>
    </source>
</evidence>
<feature type="binding site" evidence="16">
    <location>
        <position position="253"/>
    </location>
    <ligand>
        <name>Fe cation</name>
        <dbReference type="ChEBI" id="CHEBI:24875"/>
        <label>2</label>
    </ligand>
</feature>
<dbReference type="CDD" id="cd01053">
    <property type="entry name" value="AOX"/>
    <property type="match status" value="1"/>
</dbReference>
<dbReference type="EC" id="1.-.-.-" evidence="17"/>
<dbReference type="GO" id="GO:0009916">
    <property type="term" value="F:alternative oxidase activity"/>
    <property type="evidence" value="ECO:0007669"/>
    <property type="project" value="UniProtKB-UniRule"/>
</dbReference>
<evidence type="ECO:0000256" key="12">
    <source>
        <dbReference type="ARBA" id="ARBA00023004"/>
    </source>
</evidence>
<keyword evidence="7" id="KW-0999">Mitochondrion inner membrane</keyword>
<keyword evidence="4 17" id="KW-0679">Respiratory chain</keyword>
<keyword evidence="9 17" id="KW-0249">Electron transport</keyword>
<keyword evidence="6 16" id="KW-0479">Metal-binding</keyword>
<keyword evidence="5 17" id="KW-0812">Transmembrane</keyword>
<dbReference type="PIRSF" id="PIRSF005229">
    <property type="entry name" value="AOX"/>
    <property type="match status" value="1"/>
</dbReference>
<dbReference type="Pfam" id="PF01786">
    <property type="entry name" value="AOX"/>
    <property type="match status" value="1"/>
</dbReference>
<evidence type="ECO:0000256" key="5">
    <source>
        <dbReference type="ARBA" id="ARBA00022692"/>
    </source>
</evidence>
<evidence type="ECO:0000256" key="17">
    <source>
        <dbReference type="RuleBase" id="RU003779"/>
    </source>
</evidence>
<accession>A0A6A5VSJ6</accession>
<reference evidence="19" key="1">
    <citation type="journal article" date="2020" name="Stud. Mycol.">
        <title>101 Dothideomycetes genomes: a test case for predicting lifestyles and emergence of pathogens.</title>
        <authorList>
            <person name="Haridas S."/>
            <person name="Albert R."/>
            <person name="Binder M."/>
            <person name="Bloem J."/>
            <person name="Labutti K."/>
            <person name="Salamov A."/>
            <person name="Andreopoulos B."/>
            <person name="Baker S."/>
            <person name="Barry K."/>
            <person name="Bills G."/>
            <person name="Bluhm B."/>
            <person name="Cannon C."/>
            <person name="Castanera R."/>
            <person name="Culley D."/>
            <person name="Daum C."/>
            <person name="Ezra D."/>
            <person name="Gonzalez J."/>
            <person name="Henrissat B."/>
            <person name="Kuo A."/>
            <person name="Liang C."/>
            <person name="Lipzen A."/>
            <person name="Lutzoni F."/>
            <person name="Magnuson J."/>
            <person name="Mondo S."/>
            <person name="Nolan M."/>
            <person name="Ohm R."/>
            <person name="Pangilinan J."/>
            <person name="Park H.-J."/>
            <person name="Ramirez L."/>
            <person name="Alfaro M."/>
            <person name="Sun H."/>
            <person name="Tritt A."/>
            <person name="Yoshinaga Y."/>
            <person name="Zwiers L.-H."/>
            <person name="Turgeon B."/>
            <person name="Goodwin S."/>
            <person name="Spatafora J."/>
            <person name="Crous P."/>
            <person name="Grigoriev I."/>
        </authorList>
    </citation>
    <scope>NUCLEOTIDE SEQUENCE</scope>
    <source>
        <strain evidence="19">CBS 107.79</strain>
    </source>
</reference>
<sequence length="360" mass="41540">MISARVATHGPRALRQASTQVLKALNGLSSSGAGPRSTFVSVHLVQLNSTPRHQFSTSPKSSRIDEFFVEKETQRVRKTPPAWPHPVYSYDDMESVVVAHREAKTRSDKFALLAVKVLRWGLDFATGYKHEKAVALNEKDPEAAKKKYAMTEEKYMIRNVFLESVAGVPGMVAGMLRHLHSMRRMKRDNGWIESLLEESYNERMHLLTFLKMSEPGWFLRFLVLGAQGVWCNALFFAYLLSPRTVHRFVGYLEEEAVITYTRQIKDLDAGRLPKWEKLQAPQIAIDYWKMPEGHRSMRDLLLYIRADESKHREVNHTLGNLNQIEDPNPYVSEYKDEGKPHPCKDLRYQKPTGWERNDII</sequence>
<dbReference type="GO" id="GO:0046872">
    <property type="term" value="F:metal ion binding"/>
    <property type="evidence" value="ECO:0007669"/>
    <property type="project" value="UniProtKB-UniRule"/>
</dbReference>
<dbReference type="FunFam" id="1.20.1260.140:FF:000002">
    <property type="entry name" value="Alternative oxidase"/>
    <property type="match status" value="1"/>
</dbReference>
<evidence type="ECO:0000313" key="19">
    <source>
        <dbReference type="EMBL" id="KAF1979885.1"/>
    </source>
</evidence>
<feature type="transmembrane region" description="Helical" evidence="18">
    <location>
        <begin position="217"/>
        <end position="240"/>
    </location>
</feature>